<evidence type="ECO:0000256" key="2">
    <source>
        <dbReference type="SAM" id="Phobius"/>
    </source>
</evidence>
<feature type="region of interest" description="Disordered" evidence="1">
    <location>
        <begin position="260"/>
        <end position="287"/>
    </location>
</feature>
<feature type="compositionally biased region" description="Polar residues" evidence="1">
    <location>
        <begin position="260"/>
        <end position="269"/>
    </location>
</feature>
<keyword evidence="3" id="KW-1185">Reference proteome</keyword>
<feature type="compositionally biased region" description="Low complexity" evidence="1">
    <location>
        <begin position="1421"/>
        <end position="1431"/>
    </location>
</feature>
<dbReference type="WBParaSite" id="maker-uti_cns_0005665-snap-gene-0.2-mRNA-1">
    <property type="protein sequence ID" value="maker-uti_cns_0005665-snap-gene-0.2-mRNA-1"/>
    <property type="gene ID" value="maker-uti_cns_0005665-snap-gene-0.2"/>
</dbReference>
<proteinExistence type="predicted"/>
<evidence type="ECO:0000313" key="3">
    <source>
        <dbReference type="Proteomes" id="UP000095280"/>
    </source>
</evidence>
<feature type="region of interest" description="Disordered" evidence="1">
    <location>
        <begin position="1405"/>
        <end position="1431"/>
    </location>
</feature>
<evidence type="ECO:0000256" key="1">
    <source>
        <dbReference type="SAM" id="MobiDB-lite"/>
    </source>
</evidence>
<feature type="transmembrane region" description="Helical" evidence="2">
    <location>
        <begin position="1128"/>
        <end position="1152"/>
    </location>
</feature>
<keyword evidence="2" id="KW-0472">Membrane</keyword>
<name>A0A1I8HDS4_9PLAT</name>
<sequence>TETKILRLCSPLWTPAPHQGVSWIGKKLGSKLNVSVSIEDASSGGSEEVQLSVKSLVLNTETRLPIDSIARWNGGTSTELNCLACWEDGKLVIHMGEAASAEELKRSGRKQVRELLDSGELLLLHRIMIANLSSLICAQTELRIEAEHPGTGHELVGRVRDDQPVVGAVRRLHSRVHAVADQPEKVGIEPQRQGGHLAAVHVATVGVQVAGNQEVLAMALSSSTEASGSVCRQITVRTVVEDEHRPAGLIASRTSYGSRWNRSPESATVRSDRTSATDSRFSHRAARSDADDVAERVSSLIPIRPFNQLSKSFATEKKAEEIYVRACVTLVAINASRHGTPVQFSCQGPSCFRCENSKNGTSSSSAKQPHARHFSSYRFRILARLFITNASRAFFRPNIWMLNDPKRIGCRLLLECLEAVAVPGMQSRLTAADSAKICVGCKSLISRKALQPTRCSRKKVERDVKAVAPAEVHVKVISDTINTAALQEAHGKTTQYSLDKSAVQSSNRMLCSENLLLLALVSSCCCLQSLSARRFGPQPASFRALSRPAQSGVSSALRSQLGQLASPLPGGVVCPTCLLVAPQASSRLVQGSVARQELQQAIRSRGLPQEVANRLAALAFARSVSFHTFSFTVSALVGRGHYETFVGAGRRLDDVSVEFGIVHSVATAQLVAKTTPVPMRSCKRRWFIRRCRSWTQQVPRGLTAEELRQVEAGLRHFAIAAAASRVAASSGMLRSRRSAEEVASDAPEAPEVVEELQLGVSTTAGPTAATSEDGGNATLVELVRTGFDRLAISATSQTLRRIPVSMATAFASVFTRSLGLPKSLAGPLRVAVIEAAVTATADGALKQISALFNSEDDPAAIRFIQLGLVRRQSSFDLTSATVRLEARFADRLQLLVSQEGDDEEVRRIRRLPAQEPAAVAAADRWRCRLCSSAFRRCCGRRDRRRAFDQTAAAPRLEDCNQPVRRQHDHLGGCCGRPAVAAAAAAEAAVAAPAAGGAVAAGQSCKHADDDEVVADETSEAAAAAAVVAAACDVDDDAPDRNRRGRSDAEAYTPALLRSFRIEPAPRMDILTLLSSCSFLRLAPPWPNNLPTKLNPGNWSCGMSTLLRILQRRLFNRSTISVTPQRSRAFASGQLTIVAAVIIVGVLLLLLASRAIVSARHCWRGLLLILILFAWRYLLLLLLLLRWLLRIAQLLGGIVLSRHSQFSLGEFHSQFFGLGDSVNLAASSLGGIVSTAAATVDGWRHVADPFACTRKAGGLAPPPEAALALNCLASSIIWLAWAAFLLRSRSSSRRLASASRRRMASRRTDGVVDWATRVLRSTILRARPRASATSVQADARPSRLVTSASSRIWEYRNLVTCQSTHRDASVPVTATIRRIPLAMASSEMMAIWPMCPALCKWVPPQNSTEVEEPAGPLGSANSLSTSTPTLTTRTGSGHHAFVEYLAALLSVEAGPVQYESALDTGWDRVHKGLTIANSFNSGANPIWIGVDSVTVGCVGQLSLSDGHAVLELGQCVNVQINRDADTAAGGLRGQQRSLLGGLEAGLVNSQAALLCHELGQVSGKAVGVVQAPHNVARHRLTCWHLGQGALQHSLAPAERLEELRLLLGDDLAH</sequence>
<accession>A0A1I8HDS4</accession>
<protein>
    <submittedName>
        <fullName evidence="4">Protein kinase domain-containing protein</fullName>
    </submittedName>
</protein>
<keyword evidence="2" id="KW-1133">Transmembrane helix</keyword>
<keyword evidence="2" id="KW-0812">Transmembrane</keyword>
<evidence type="ECO:0000313" key="4">
    <source>
        <dbReference type="WBParaSite" id="maker-uti_cns_0005665-snap-gene-0.2-mRNA-1"/>
    </source>
</evidence>
<reference evidence="4" key="1">
    <citation type="submission" date="2016-11" db="UniProtKB">
        <authorList>
            <consortium name="WormBaseParasite"/>
        </authorList>
    </citation>
    <scope>IDENTIFICATION</scope>
</reference>
<dbReference type="Proteomes" id="UP000095280">
    <property type="component" value="Unplaced"/>
</dbReference>
<feature type="transmembrane region" description="Helical" evidence="2">
    <location>
        <begin position="1164"/>
        <end position="1188"/>
    </location>
</feature>
<organism evidence="3 4">
    <name type="scientific">Macrostomum lignano</name>
    <dbReference type="NCBI Taxonomy" id="282301"/>
    <lineage>
        <taxon>Eukaryota</taxon>
        <taxon>Metazoa</taxon>
        <taxon>Spiralia</taxon>
        <taxon>Lophotrochozoa</taxon>
        <taxon>Platyhelminthes</taxon>
        <taxon>Rhabditophora</taxon>
        <taxon>Macrostomorpha</taxon>
        <taxon>Macrostomida</taxon>
        <taxon>Macrostomidae</taxon>
        <taxon>Macrostomum</taxon>
    </lineage>
</organism>